<organism evidence="1 2">
    <name type="scientific">Dentipellis fragilis</name>
    <dbReference type="NCBI Taxonomy" id="205917"/>
    <lineage>
        <taxon>Eukaryota</taxon>
        <taxon>Fungi</taxon>
        <taxon>Dikarya</taxon>
        <taxon>Basidiomycota</taxon>
        <taxon>Agaricomycotina</taxon>
        <taxon>Agaricomycetes</taxon>
        <taxon>Russulales</taxon>
        <taxon>Hericiaceae</taxon>
        <taxon>Dentipellis</taxon>
    </lineage>
</organism>
<feature type="non-terminal residue" evidence="1">
    <location>
        <position position="1285"/>
    </location>
</feature>
<reference evidence="1 2" key="1">
    <citation type="submission" date="2019-02" db="EMBL/GenBank/DDBJ databases">
        <title>Genome sequencing of the rare red list fungi Dentipellis fragilis.</title>
        <authorList>
            <person name="Buettner E."/>
            <person name="Kellner H."/>
        </authorList>
    </citation>
    <scope>NUCLEOTIDE SEQUENCE [LARGE SCALE GENOMIC DNA]</scope>
    <source>
        <strain evidence="1 2">DSM 105465</strain>
    </source>
</reference>
<accession>A0A4Y9ZAM2</accession>
<keyword evidence="2" id="KW-1185">Reference proteome</keyword>
<name>A0A4Y9ZAM2_9AGAM</name>
<evidence type="ECO:0000313" key="1">
    <source>
        <dbReference type="EMBL" id="TFY71210.1"/>
    </source>
</evidence>
<dbReference type="EMBL" id="SEOQ01000061">
    <property type="protein sequence ID" value="TFY71210.1"/>
    <property type="molecule type" value="Genomic_DNA"/>
</dbReference>
<dbReference type="OrthoDB" id="3217549at2759"/>
<dbReference type="Proteomes" id="UP000298327">
    <property type="component" value="Unassembled WGS sequence"/>
</dbReference>
<sequence>MWRLSTGTPLQTRIKPVVHVSRSPDPPIYRLPVEILGKIFLLLLPRSPTIVDKIPEMYKNTSKSLLPPAPHRTLWQNATEAPSWTDILYVCQHWRAVAVNYPALWTQLTHNPAWVIECIRRSRQMPLELCIEQTEANLHAALIALQMAIPHFYRVREAKIVAGHHDFMEFAFECFEMMPAPRLETLSLACRGCEEVYEDFYWLERPEALFARQMPNLRSVDLNHYCRLQVPPSAPFFCSLTHLEISQPLLWKLESMADVVSCMAHWTSLETLVLKEALPWDLAHAGPTPPIRTDSDAATCVDQFLRHLVLPPYVSLYLDCELFDVNAKWGARDVDPTVVALSLLENVPVTVVHMIDNLEVLMYKDIFEVTGRRHVTSFSDSDDSDEEGEDYQDQDQAQVKALMPARPCPGNADALWNAQLNLMLRGNKNNNALPGDVDPTDAVGPLDYFGSVLGQLNFTRVGDLTLHIDRCFSKETWLRVLGPMRRLENLRFRCSGVGRSGVSLLHGFFEAFAGDVPPESAPKYDLHPGDAEFGSSPHLMCGLLLPRLRLLDVHVANVDQATWRRLLAVLRHRFVAGSQLQLLVAWGKEDDRYRPDEQTREELGEILDEKMIWRVVDVISECDEAESEGDEGNDELSRINGRIFFIAQTAAASRRQALSTARTSDALDTYGTKDDARIQIPSAPPWAWMESVVHIPRSTDPPIFRLPVEILGIIFHLLLPKKSSLRDEIIGTDVPEPLSPSRTPCQWQNATEAPSWTDILYVCRRWRTFALNYPALWTQLTHNPAWTKECIRRSRQMSLELSIEQTMSNPYGAIKALQMAMPHFSRMTDVQIIAAQHGFMAFVYQCFQGTPAPRLEALLLACRGCVAGAIFNSEECHWLARPEMLFAQQTPRLRLLDLALDCLLQIPPSAPLFRSLTHLEIRYPILWRHGSMADFIACVATWTNLETLVLQGALPYEPVTSGPTPPYPLQTPDRARRITLPHLREISITGDAATTMDQFLRHFDLPPHVLLYLDCALYDSPSLDSWGPGDVDPTVVALSLLENVPARAVRTVTEVTAFLGDNTLEIIGRAKPRDADDFDGSDVSGEDDADDEDLVQFDDEDGLLEAQLHVILRENDDSDDDEAPTAAAELHACYLRRDQRRPRAPEGDVAARAGPHVRARGPGHFRCKGPGEKSVSLLSGFLEAFAGDMPPESDTDVDGEHKHEYELDWDDLLLPNLRLLGFYAANFSAAMWRRLVAGLRRRLVTGSQLQMLIVVECEGEEGMHRPDKQILGELNELLEEDVVWK</sequence>
<protein>
    <submittedName>
        <fullName evidence="1">Uncharacterized protein</fullName>
    </submittedName>
</protein>
<evidence type="ECO:0000313" key="2">
    <source>
        <dbReference type="Proteomes" id="UP000298327"/>
    </source>
</evidence>
<gene>
    <name evidence="1" type="ORF">EVG20_g1776</name>
</gene>
<proteinExistence type="predicted"/>
<comment type="caution">
    <text evidence="1">The sequence shown here is derived from an EMBL/GenBank/DDBJ whole genome shotgun (WGS) entry which is preliminary data.</text>
</comment>